<reference evidence="2" key="1">
    <citation type="journal article" date="2020" name="Stud. Mycol.">
        <title>101 Dothideomycetes genomes: a test case for predicting lifestyles and emergence of pathogens.</title>
        <authorList>
            <person name="Haridas S."/>
            <person name="Albert R."/>
            <person name="Binder M."/>
            <person name="Bloem J."/>
            <person name="Labutti K."/>
            <person name="Salamov A."/>
            <person name="Andreopoulos B."/>
            <person name="Baker S."/>
            <person name="Barry K."/>
            <person name="Bills G."/>
            <person name="Bluhm B."/>
            <person name="Cannon C."/>
            <person name="Castanera R."/>
            <person name="Culley D."/>
            <person name="Daum C."/>
            <person name="Ezra D."/>
            <person name="Gonzalez J."/>
            <person name="Henrissat B."/>
            <person name="Kuo A."/>
            <person name="Liang C."/>
            <person name="Lipzen A."/>
            <person name="Lutzoni F."/>
            <person name="Magnuson J."/>
            <person name="Mondo S."/>
            <person name="Nolan M."/>
            <person name="Ohm R."/>
            <person name="Pangilinan J."/>
            <person name="Park H.-J."/>
            <person name="Ramirez L."/>
            <person name="Alfaro M."/>
            <person name="Sun H."/>
            <person name="Tritt A."/>
            <person name="Yoshinaga Y."/>
            <person name="Zwiers L.-H."/>
            <person name="Turgeon B."/>
            <person name="Goodwin S."/>
            <person name="Spatafora J."/>
            <person name="Crous P."/>
            <person name="Grigoriev I."/>
        </authorList>
    </citation>
    <scope>NUCLEOTIDE SEQUENCE</scope>
    <source>
        <strain evidence="2">CBS 122681</strain>
    </source>
</reference>
<feature type="region of interest" description="Disordered" evidence="1">
    <location>
        <begin position="361"/>
        <end position="393"/>
    </location>
</feature>
<feature type="region of interest" description="Disordered" evidence="1">
    <location>
        <begin position="96"/>
        <end position="344"/>
    </location>
</feature>
<evidence type="ECO:0000313" key="3">
    <source>
        <dbReference type="Proteomes" id="UP000799324"/>
    </source>
</evidence>
<organism evidence="2 3">
    <name type="scientific">Lophiostoma macrostomum CBS 122681</name>
    <dbReference type="NCBI Taxonomy" id="1314788"/>
    <lineage>
        <taxon>Eukaryota</taxon>
        <taxon>Fungi</taxon>
        <taxon>Dikarya</taxon>
        <taxon>Ascomycota</taxon>
        <taxon>Pezizomycotina</taxon>
        <taxon>Dothideomycetes</taxon>
        <taxon>Pleosporomycetidae</taxon>
        <taxon>Pleosporales</taxon>
        <taxon>Lophiostomataceae</taxon>
        <taxon>Lophiostoma</taxon>
    </lineage>
</organism>
<feature type="compositionally biased region" description="Acidic residues" evidence="1">
    <location>
        <begin position="226"/>
        <end position="240"/>
    </location>
</feature>
<feature type="compositionally biased region" description="Acidic residues" evidence="1">
    <location>
        <begin position="189"/>
        <end position="204"/>
    </location>
</feature>
<accession>A0A6A6SKW3</accession>
<evidence type="ECO:0000256" key="1">
    <source>
        <dbReference type="SAM" id="MobiDB-lite"/>
    </source>
</evidence>
<name>A0A6A6SKW3_9PLEO</name>
<feature type="region of interest" description="Disordered" evidence="1">
    <location>
        <begin position="576"/>
        <end position="597"/>
    </location>
</feature>
<dbReference type="EMBL" id="MU004561">
    <property type="protein sequence ID" value="KAF2648052.1"/>
    <property type="molecule type" value="Genomic_DNA"/>
</dbReference>
<sequence>MSGTATITFSAVGLQPPVYLVTSLSSPAWAILEMHPAGQTESGENLFSRTFDDIAIGSYQYKVRIGEDHWVVDERQETTTDQSGNKNNLIHVTEEAGNIESDNRAGDDDDNASDTVVNDSDDAASDSKEGHVEPGTPEEQAAPLLPHEQHSEEPPPAPLRRKSTEPLDIIEEESSTQGSSADSSHRPDDEDDDEGHDEEDDELDQGPRLDHELSTSGFDSSISENETLDEGLEDDVEDGTYELQEAPTFGYERMAGAESSIAPRFSYERTSEASSVHSSESPTGEDAPILPHENLNRGDDTFRAPLLPHEYPGGVPTPESSDGYSFGGGSLNEDGHEPFSYGVDFGTPAYPERRSSFLLRTRTNSGLPHALPRSDDEDPNLNDPSLQPFPTERKEILERVGTIKTKLPQDETIESPVNSPFVASQACSSVDLASAELGPVHSHISLNAVEEEDDDIGDLPSSTQESPAEEGAHALRMRQYGGCPGPVDRDGNPTTQGSIHPQQATDPNERAVIQDSDGAHDGPRAWSDLYESVATPTRVLTSFMTPINPADWVRDIPSDADSAVPRSDDTNRTRLAAQDSSDSMAIRPIPSQTTKNDPFINERMEHKAFEVNRSYPYMGEDRPPRTVTQKIIDDVIAGFDWVCGCCGSCGPQARTAQGM</sequence>
<feature type="compositionally biased region" description="Polar residues" evidence="1">
    <location>
        <begin position="214"/>
        <end position="225"/>
    </location>
</feature>
<dbReference type="CDD" id="cd02859">
    <property type="entry name" value="E_set_AMPKbeta_like_N"/>
    <property type="match status" value="1"/>
</dbReference>
<dbReference type="OrthoDB" id="5350410at2759"/>
<protein>
    <recommendedName>
        <fullName evidence="4">AMP-activated protein kinase glycogen-binding domain-containing protein</fullName>
    </recommendedName>
</protein>
<dbReference type="AlphaFoldDB" id="A0A6A6SKW3"/>
<feature type="region of interest" description="Disordered" evidence="1">
    <location>
        <begin position="451"/>
        <end position="525"/>
    </location>
</feature>
<dbReference type="Gene3D" id="2.60.40.10">
    <property type="entry name" value="Immunoglobulins"/>
    <property type="match status" value="1"/>
</dbReference>
<proteinExistence type="predicted"/>
<dbReference type="InterPro" id="IPR013783">
    <property type="entry name" value="Ig-like_fold"/>
</dbReference>
<feature type="compositionally biased region" description="Polar residues" evidence="1">
    <location>
        <begin position="492"/>
        <end position="506"/>
    </location>
</feature>
<evidence type="ECO:0008006" key="4">
    <source>
        <dbReference type="Google" id="ProtNLM"/>
    </source>
</evidence>
<dbReference type="Proteomes" id="UP000799324">
    <property type="component" value="Unassembled WGS sequence"/>
</dbReference>
<keyword evidence="3" id="KW-1185">Reference proteome</keyword>
<feature type="compositionally biased region" description="Low complexity" evidence="1">
    <location>
        <begin position="272"/>
        <end position="281"/>
    </location>
</feature>
<evidence type="ECO:0000313" key="2">
    <source>
        <dbReference type="EMBL" id="KAF2648052.1"/>
    </source>
</evidence>
<gene>
    <name evidence="2" type="ORF">K491DRAFT_699213</name>
</gene>